<dbReference type="HOGENOM" id="CLU_016972_1_0_1"/>
<dbReference type="Pfam" id="PF26113">
    <property type="entry name" value="GH16_XgeA"/>
    <property type="match status" value="1"/>
</dbReference>
<accession>K1WM68</accession>
<feature type="compositionally biased region" description="Basic residues" evidence="1">
    <location>
        <begin position="189"/>
        <end position="201"/>
    </location>
</feature>
<dbReference type="GeneID" id="18764450"/>
<evidence type="ECO:0000256" key="1">
    <source>
        <dbReference type="SAM" id="MobiDB-lite"/>
    </source>
</evidence>
<protein>
    <submittedName>
        <fullName evidence="2">Beta-glucanase</fullName>
    </submittedName>
</protein>
<gene>
    <name evidence="2" type="ORF">MBM_08515</name>
</gene>
<dbReference type="SUPFAM" id="SSF49899">
    <property type="entry name" value="Concanavalin A-like lectins/glucanases"/>
    <property type="match status" value="1"/>
</dbReference>
<dbReference type="eggNOG" id="ENOG502QUM3">
    <property type="taxonomic scope" value="Eukaryota"/>
</dbReference>
<dbReference type="InterPro" id="IPR013320">
    <property type="entry name" value="ConA-like_dom_sf"/>
</dbReference>
<feature type="region of interest" description="Disordered" evidence="1">
    <location>
        <begin position="189"/>
        <end position="210"/>
    </location>
</feature>
<keyword evidence="3" id="KW-1185">Reference proteome</keyword>
<dbReference type="EMBL" id="JH921450">
    <property type="protein sequence ID" value="EKD13432.1"/>
    <property type="molecule type" value="Genomic_DNA"/>
</dbReference>
<dbReference type="Proteomes" id="UP000006753">
    <property type="component" value="Unassembled WGS sequence"/>
</dbReference>
<proteinExistence type="predicted"/>
<dbReference type="STRING" id="1072389.K1WM68"/>
<evidence type="ECO:0000313" key="2">
    <source>
        <dbReference type="EMBL" id="EKD13432.1"/>
    </source>
</evidence>
<organism evidence="2 3">
    <name type="scientific">Marssonina brunnea f. sp. multigermtubi (strain MB_m1)</name>
    <name type="common">Marssonina leaf spot fungus</name>
    <dbReference type="NCBI Taxonomy" id="1072389"/>
    <lineage>
        <taxon>Eukaryota</taxon>
        <taxon>Fungi</taxon>
        <taxon>Dikarya</taxon>
        <taxon>Ascomycota</taxon>
        <taxon>Pezizomycotina</taxon>
        <taxon>Leotiomycetes</taxon>
        <taxon>Helotiales</taxon>
        <taxon>Drepanopezizaceae</taxon>
        <taxon>Drepanopeziza</taxon>
    </lineage>
</organism>
<evidence type="ECO:0000313" key="3">
    <source>
        <dbReference type="Proteomes" id="UP000006753"/>
    </source>
</evidence>
<sequence length="366" mass="40042">MVAVGVVAAVVASKGKPYPDDATQTYALSETWERRDIDDGVSLSGNGFSSDNFDYFTGGDPSAGHVHYVPAEMAASYNLTYASPSSAVLRVDTSVTNDTVPSQCLGSSQFPPFPSYKYPSGSLLPQTDCSQETQKRSPADFRIFGRRLDRPLLGARHVGEAVRSQYSLHLRLEALPNRLRHLARSLAHRSKPLAHQRRDRRHGSGEHHGASYNQMMLHTSSGCSMKSVKRKERGSVIASSCADTTFGSTFNARGGGVLALELREAAIRMWQFARAVVPPYVWSSRPDPNGWGAATADFPNTDCNIRKHFRNQSIVANIDLCGTWVGATSTYSEHCPGTCVDQVSINTTAFTDAYWEFGNFTIFSVS</sequence>
<name>K1WM68_MARBU</name>
<reference evidence="2 3" key="1">
    <citation type="journal article" date="2012" name="BMC Genomics">
        <title>Sequencing the genome of Marssonina brunnea reveals fungus-poplar co-evolution.</title>
        <authorList>
            <person name="Zhu S."/>
            <person name="Cao Y.-Z."/>
            <person name="Jiang C."/>
            <person name="Tan B.-Y."/>
            <person name="Wang Z."/>
            <person name="Feng S."/>
            <person name="Zhang L."/>
            <person name="Su X.-H."/>
            <person name="Brejova B."/>
            <person name="Vinar T."/>
            <person name="Xu M."/>
            <person name="Wang M.-X."/>
            <person name="Zhang S.-G."/>
            <person name="Huang M.-R."/>
            <person name="Wu R."/>
            <person name="Zhou Y."/>
        </authorList>
    </citation>
    <scope>NUCLEOTIDE SEQUENCE [LARGE SCALE GENOMIC DNA]</scope>
    <source>
        <strain evidence="2 3">MB_m1</strain>
    </source>
</reference>
<dbReference type="OrthoDB" id="192832at2759"/>
<dbReference type="AlphaFoldDB" id="K1WM68"/>
<dbReference type="KEGG" id="mbe:MBM_08515"/>
<dbReference type="Gene3D" id="2.60.120.200">
    <property type="match status" value="2"/>
</dbReference>
<dbReference type="InParanoid" id="K1WM68"/>